<dbReference type="RefSeq" id="WP_200359995.1">
    <property type="nucleotide sequence ID" value="NZ_JAENIL010000128.1"/>
</dbReference>
<protein>
    <submittedName>
        <fullName evidence="1">Uncharacterized protein</fullName>
    </submittedName>
</protein>
<comment type="caution">
    <text evidence="1">The sequence shown here is derived from an EMBL/GenBank/DDBJ whole genome shotgun (WGS) entry which is preliminary data.</text>
</comment>
<gene>
    <name evidence="1" type="ORF">JIN87_27835</name>
</gene>
<organism evidence="1 2">
    <name type="scientific">Pelagicoccus mobilis</name>
    <dbReference type="NCBI Taxonomy" id="415221"/>
    <lineage>
        <taxon>Bacteria</taxon>
        <taxon>Pseudomonadati</taxon>
        <taxon>Verrucomicrobiota</taxon>
        <taxon>Opitutia</taxon>
        <taxon>Puniceicoccales</taxon>
        <taxon>Pelagicoccaceae</taxon>
        <taxon>Pelagicoccus</taxon>
    </lineage>
</organism>
<evidence type="ECO:0000313" key="2">
    <source>
        <dbReference type="Proteomes" id="UP000617628"/>
    </source>
</evidence>
<dbReference type="AlphaFoldDB" id="A0A934S3W4"/>
<accession>A0A934S3W4</accession>
<keyword evidence="2" id="KW-1185">Reference proteome</keyword>
<dbReference type="EMBL" id="JAENIL010000128">
    <property type="protein sequence ID" value="MBK1880725.1"/>
    <property type="molecule type" value="Genomic_DNA"/>
</dbReference>
<sequence length="94" mass="11118">MEIDNKKRARAIISEVLDLALNRHIHVLSENGYLKERKHSKNYGYKDGKALPALEMKWALMEETCDRFEAAISDYLEFPREQIWPMKNPPEKKE</sequence>
<reference evidence="1" key="1">
    <citation type="submission" date="2021-01" db="EMBL/GenBank/DDBJ databases">
        <title>Modified the classification status of verrucomicrobia.</title>
        <authorList>
            <person name="Feng X."/>
        </authorList>
    </citation>
    <scope>NUCLEOTIDE SEQUENCE</scope>
    <source>
        <strain evidence="1">KCTC 13126</strain>
    </source>
</reference>
<name>A0A934S3W4_9BACT</name>
<evidence type="ECO:0000313" key="1">
    <source>
        <dbReference type="EMBL" id="MBK1880725.1"/>
    </source>
</evidence>
<dbReference type="Proteomes" id="UP000617628">
    <property type="component" value="Unassembled WGS sequence"/>
</dbReference>
<proteinExistence type="predicted"/>